<dbReference type="InterPro" id="IPR027417">
    <property type="entry name" value="P-loop_NTPase"/>
</dbReference>
<dbReference type="Pfam" id="PF20469">
    <property type="entry name" value="OLD-like_TOPRIM"/>
    <property type="match status" value="1"/>
</dbReference>
<feature type="coiled-coil region" evidence="1">
    <location>
        <begin position="283"/>
        <end position="313"/>
    </location>
</feature>
<evidence type="ECO:0000313" key="5">
    <source>
        <dbReference type="Proteomes" id="UP000596977"/>
    </source>
</evidence>
<feature type="domain" description="Endonuclease GajA/Old nuclease/RecF-like AAA" evidence="2">
    <location>
        <begin position="173"/>
        <end position="377"/>
    </location>
</feature>
<keyword evidence="5" id="KW-1185">Reference proteome</keyword>
<dbReference type="Pfam" id="PF13175">
    <property type="entry name" value="AAA_15"/>
    <property type="match status" value="1"/>
</dbReference>
<accession>A0A916RA04</accession>
<dbReference type="SUPFAM" id="SSF52540">
    <property type="entry name" value="P-loop containing nucleoside triphosphate hydrolases"/>
    <property type="match status" value="1"/>
</dbReference>
<dbReference type="InterPro" id="IPR051396">
    <property type="entry name" value="Bact_Antivir_Def_Nuclease"/>
</dbReference>
<name>A0A916RA04_9HYPH</name>
<dbReference type="PANTHER" id="PTHR43581">
    <property type="entry name" value="ATP/GTP PHOSPHATASE"/>
    <property type="match status" value="1"/>
</dbReference>
<dbReference type="RefSeq" id="WP_206513551.1">
    <property type="nucleotide sequence ID" value="NZ_BMKB01000003.1"/>
</dbReference>
<dbReference type="Gene3D" id="3.40.50.300">
    <property type="entry name" value="P-loop containing nucleotide triphosphate hydrolases"/>
    <property type="match status" value="1"/>
</dbReference>
<evidence type="ECO:0008006" key="6">
    <source>
        <dbReference type="Google" id="ProtNLM"/>
    </source>
</evidence>
<organism evidence="4 5">
    <name type="scientific">Pelagibacterium lentulum</name>
    <dbReference type="NCBI Taxonomy" id="2029865"/>
    <lineage>
        <taxon>Bacteria</taxon>
        <taxon>Pseudomonadati</taxon>
        <taxon>Pseudomonadota</taxon>
        <taxon>Alphaproteobacteria</taxon>
        <taxon>Hyphomicrobiales</taxon>
        <taxon>Devosiaceae</taxon>
        <taxon>Pelagibacterium</taxon>
    </lineage>
</organism>
<protein>
    <recommendedName>
        <fullName evidence="6">ATP-dependent endonuclease</fullName>
    </recommendedName>
</protein>
<gene>
    <name evidence="4" type="ORF">GCM10011499_18150</name>
</gene>
<reference evidence="4 5" key="1">
    <citation type="journal article" date="2014" name="Int. J. Syst. Evol. Microbiol.">
        <title>Complete genome sequence of Corynebacterium casei LMG S-19264T (=DSM 44701T), isolated from a smear-ripened cheese.</title>
        <authorList>
            <consortium name="US DOE Joint Genome Institute (JGI-PGF)"/>
            <person name="Walter F."/>
            <person name="Albersmeier A."/>
            <person name="Kalinowski J."/>
            <person name="Ruckert C."/>
        </authorList>
    </citation>
    <scope>NUCLEOTIDE SEQUENCE [LARGE SCALE GENOMIC DNA]</scope>
    <source>
        <strain evidence="4 5">CGMCC 1.15896</strain>
    </source>
</reference>
<dbReference type="InterPro" id="IPR034139">
    <property type="entry name" value="TOPRIM_OLD"/>
</dbReference>
<dbReference type="CDD" id="cd01026">
    <property type="entry name" value="TOPRIM_OLD"/>
    <property type="match status" value="1"/>
</dbReference>
<dbReference type="Proteomes" id="UP000596977">
    <property type="component" value="Unassembled WGS sequence"/>
</dbReference>
<sequence>MVSRSKLLKLVVKNLGCIGPEGVSVELDNVVCLVGKNNAGKSTILRAYELAIKPTLFAGPRDRCRWAPEGEPSIVELDVHIPEGVANVDEKWKTKTNDLLVVRSRWEWAADGTSVRKTWDPETGDWSDNEKAGGADNVFKSRLPRPLRVGSLQDASETQTVLLALALSPFAKDLGELQKDPGSDLALSVAKLSEIVSELSKNHEARFSEIAGDVHKGFAGIFPGLGIRLEVAMAEPKYDLEKLLKEGSGIRVTDGAVETSLEQQGSGARRALFWSMLTVHNQLSRYNETQVALEKAVKAAKKEEAKAAALAKLEAFQTGEKVPEADDPAFPGYLLLIDEPENALHPTAARAAQRHLYQLAKDPEWQVIMTTHSPYFVNPLEDHTTVVRLERTGGDQSALGTKTYRADEVAFDADTKRNLKAVQQMDAGFSEVFFGSHPILVEGDTEHAAFIAAIVEANHELADRATVIRARGKAILPGLIKMLRHFHLSFSIVHDVDWPFNGDGGGNGMWTINQSIYDEIVECRKVGIVVRHRCNIPDFERSLGGAELGKDKPLSAYLRVTGDPDLRKNLQQYLVDICDGESDPFGQLPEGTTYIDQVAAALHEWNNTHGEPDDIRVVGKAG</sequence>
<dbReference type="CDD" id="cd00267">
    <property type="entry name" value="ABC_ATPase"/>
    <property type="match status" value="1"/>
</dbReference>
<feature type="domain" description="OLD protein-like TOPRIM" evidence="3">
    <location>
        <begin position="433"/>
        <end position="497"/>
    </location>
</feature>
<evidence type="ECO:0000256" key="1">
    <source>
        <dbReference type="SAM" id="Coils"/>
    </source>
</evidence>
<evidence type="ECO:0000313" key="4">
    <source>
        <dbReference type="EMBL" id="GGA48705.1"/>
    </source>
</evidence>
<dbReference type="AlphaFoldDB" id="A0A916RA04"/>
<evidence type="ECO:0000259" key="2">
    <source>
        <dbReference type="Pfam" id="PF13175"/>
    </source>
</evidence>
<dbReference type="EMBL" id="BMKB01000003">
    <property type="protein sequence ID" value="GGA48705.1"/>
    <property type="molecule type" value="Genomic_DNA"/>
</dbReference>
<keyword evidence="1" id="KW-0175">Coiled coil</keyword>
<dbReference type="InterPro" id="IPR041685">
    <property type="entry name" value="AAA_GajA/Old/RecF-like"/>
</dbReference>
<comment type="caution">
    <text evidence="4">The sequence shown here is derived from an EMBL/GenBank/DDBJ whole genome shotgun (WGS) entry which is preliminary data.</text>
</comment>
<evidence type="ECO:0000259" key="3">
    <source>
        <dbReference type="Pfam" id="PF20469"/>
    </source>
</evidence>
<dbReference type="PANTHER" id="PTHR43581:SF2">
    <property type="entry name" value="EXCINUCLEASE ATPASE SUBUNIT"/>
    <property type="match status" value="1"/>
</dbReference>
<proteinExistence type="predicted"/>